<dbReference type="Proteomes" id="UP000292685">
    <property type="component" value="Unassembled WGS sequence"/>
</dbReference>
<evidence type="ECO:0000313" key="4">
    <source>
        <dbReference type="Proteomes" id="UP000292685"/>
    </source>
</evidence>
<proteinExistence type="predicted"/>
<reference evidence="3 4" key="1">
    <citation type="submission" date="2019-02" db="EMBL/GenBank/DDBJ databases">
        <title>Sequencing the genomes of 1000 actinobacteria strains.</title>
        <authorList>
            <person name="Klenk H.-P."/>
        </authorList>
    </citation>
    <scope>NUCLEOTIDE SEQUENCE [LARGE SCALE GENOMIC DNA]</scope>
    <source>
        <strain evidence="3 4">DSM 17364</strain>
    </source>
</reference>
<evidence type="ECO:0000256" key="1">
    <source>
        <dbReference type="SAM" id="MobiDB-lite"/>
    </source>
</evidence>
<name>A0A4Q8ABG9_9MICC</name>
<feature type="region of interest" description="Disordered" evidence="1">
    <location>
        <begin position="86"/>
        <end position="126"/>
    </location>
</feature>
<keyword evidence="4" id="KW-1185">Reference proteome</keyword>
<dbReference type="AlphaFoldDB" id="A0A4Q8ABG9"/>
<sequence>MWLALKSFFPGWAGLAGLYLGLAFLGLSIFMVLHGLDLLHGPIMTLVGLVCVVAAFAGLPIGIIGFFWLPRFMLPKWVKEDEEKMARGEDKLSQDLRPGGKLYGRLGRPAGNAPHRRVDGGGKQIE</sequence>
<feature type="transmembrane region" description="Helical" evidence="2">
    <location>
        <begin position="12"/>
        <end position="33"/>
    </location>
</feature>
<protein>
    <submittedName>
        <fullName evidence="3">Uncharacterized protein</fullName>
    </submittedName>
</protein>
<accession>A0A4Q8ABG9</accession>
<keyword evidence="2" id="KW-0472">Membrane</keyword>
<feature type="transmembrane region" description="Helical" evidence="2">
    <location>
        <begin position="45"/>
        <end position="69"/>
    </location>
</feature>
<feature type="compositionally biased region" description="Basic and acidic residues" evidence="1">
    <location>
        <begin position="116"/>
        <end position="126"/>
    </location>
</feature>
<gene>
    <name evidence="3" type="ORF">EV380_0420</name>
</gene>
<evidence type="ECO:0000256" key="2">
    <source>
        <dbReference type="SAM" id="Phobius"/>
    </source>
</evidence>
<dbReference type="EMBL" id="SHLA01000001">
    <property type="protein sequence ID" value="RZU60869.1"/>
    <property type="molecule type" value="Genomic_DNA"/>
</dbReference>
<keyword evidence="2" id="KW-1133">Transmembrane helix</keyword>
<keyword evidence="2" id="KW-0812">Transmembrane</keyword>
<comment type="caution">
    <text evidence="3">The sequence shown here is derived from an EMBL/GenBank/DDBJ whole genome shotgun (WGS) entry which is preliminary data.</text>
</comment>
<organism evidence="3 4">
    <name type="scientific">Zhihengliuella halotolerans</name>
    <dbReference type="NCBI Taxonomy" id="370736"/>
    <lineage>
        <taxon>Bacteria</taxon>
        <taxon>Bacillati</taxon>
        <taxon>Actinomycetota</taxon>
        <taxon>Actinomycetes</taxon>
        <taxon>Micrococcales</taxon>
        <taxon>Micrococcaceae</taxon>
        <taxon>Zhihengliuella</taxon>
    </lineage>
</organism>
<evidence type="ECO:0000313" key="3">
    <source>
        <dbReference type="EMBL" id="RZU60869.1"/>
    </source>
</evidence>